<gene>
    <name evidence="11" type="ORF">G6O67_002747</name>
</gene>
<dbReference type="Proteomes" id="UP000557566">
    <property type="component" value="Unassembled WGS sequence"/>
</dbReference>
<dbReference type="InterPro" id="IPR005324">
    <property type="entry name" value="Ribosomal_uS5_C"/>
</dbReference>
<evidence type="ECO:0000256" key="5">
    <source>
        <dbReference type="ARBA" id="ARBA00023274"/>
    </source>
</evidence>
<dbReference type="InterPro" id="IPR020568">
    <property type="entry name" value="Ribosomal_Su5_D2-typ_SF"/>
</dbReference>
<dbReference type="Gene3D" id="3.30.160.20">
    <property type="match status" value="1"/>
</dbReference>
<dbReference type="InterPro" id="IPR000851">
    <property type="entry name" value="Ribosomal_uS5"/>
</dbReference>
<name>A0A8H4PUV2_9HYPO</name>
<dbReference type="FunFam" id="3.30.160.20:FF:000022">
    <property type="entry name" value="28S ribosomal protein S5, mitochondrial"/>
    <property type="match status" value="1"/>
</dbReference>
<comment type="subcellular location">
    <subcellularLocation>
        <location evidence="1">Mitochondrion</location>
    </subcellularLocation>
</comment>
<dbReference type="PANTHER" id="PTHR48277">
    <property type="entry name" value="MITOCHONDRIAL RIBOSOMAL PROTEIN S5"/>
    <property type="match status" value="1"/>
</dbReference>
<evidence type="ECO:0000256" key="3">
    <source>
        <dbReference type="ARBA" id="ARBA00022980"/>
    </source>
</evidence>
<dbReference type="SUPFAM" id="SSF54768">
    <property type="entry name" value="dsRNA-binding domain-like"/>
    <property type="match status" value="1"/>
</dbReference>
<dbReference type="GO" id="GO:0003723">
    <property type="term" value="F:RNA binding"/>
    <property type="evidence" value="ECO:0007669"/>
    <property type="project" value="InterPro"/>
</dbReference>
<dbReference type="Pfam" id="PF03719">
    <property type="entry name" value="Ribosomal_S5_C"/>
    <property type="match status" value="1"/>
</dbReference>
<protein>
    <recommendedName>
        <fullName evidence="7">Small ribosomal subunit protein uS5m</fullName>
    </recommendedName>
</protein>
<feature type="domain" description="S5 DRBM" evidence="10">
    <location>
        <begin position="328"/>
        <end position="391"/>
    </location>
</feature>
<proteinExistence type="inferred from homology"/>
<dbReference type="InterPro" id="IPR013810">
    <property type="entry name" value="Ribosomal_uS5_N"/>
</dbReference>
<reference evidence="11 12" key="1">
    <citation type="journal article" date="2020" name="Genome Biol. Evol.">
        <title>A new high-quality draft genome assembly of the Chinese cordyceps Ophiocordyceps sinensis.</title>
        <authorList>
            <person name="Shu R."/>
            <person name="Zhang J."/>
            <person name="Meng Q."/>
            <person name="Zhang H."/>
            <person name="Zhou G."/>
            <person name="Li M."/>
            <person name="Wu P."/>
            <person name="Zhao Y."/>
            <person name="Chen C."/>
            <person name="Qin Q."/>
        </authorList>
    </citation>
    <scope>NUCLEOTIDE SEQUENCE [LARGE SCALE GENOMIC DNA]</scope>
    <source>
        <strain evidence="11 12">IOZ07</strain>
    </source>
</reference>
<dbReference type="PANTHER" id="PTHR48277:SF1">
    <property type="entry name" value="MITOCHONDRIAL RIBOSOMAL PROTEIN S5"/>
    <property type="match status" value="1"/>
</dbReference>
<evidence type="ECO:0000313" key="12">
    <source>
        <dbReference type="Proteomes" id="UP000557566"/>
    </source>
</evidence>
<evidence type="ECO:0000259" key="10">
    <source>
        <dbReference type="PROSITE" id="PS50881"/>
    </source>
</evidence>
<dbReference type="GO" id="GO:0006412">
    <property type="term" value="P:translation"/>
    <property type="evidence" value="ECO:0007669"/>
    <property type="project" value="InterPro"/>
</dbReference>
<comment type="similarity">
    <text evidence="2 9">Belongs to the universal ribosomal protein uS5 family.</text>
</comment>
<dbReference type="AlphaFoldDB" id="A0A8H4PUV2"/>
<dbReference type="GO" id="GO:0005763">
    <property type="term" value="C:mitochondrial small ribosomal subunit"/>
    <property type="evidence" value="ECO:0007669"/>
    <property type="project" value="UniProtKB-ARBA"/>
</dbReference>
<keyword evidence="3 8" id="KW-0689">Ribosomal protein</keyword>
<organism evidence="11 12">
    <name type="scientific">Ophiocordyceps sinensis</name>
    <dbReference type="NCBI Taxonomy" id="72228"/>
    <lineage>
        <taxon>Eukaryota</taxon>
        <taxon>Fungi</taxon>
        <taxon>Dikarya</taxon>
        <taxon>Ascomycota</taxon>
        <taxon>Pezizomycotina</taxon>
        <taxon>Sordariomycetes</taxon>
        <taxon>Hypocreomycetidae</taxon>
        <taxon>Hypocreales</taxon>
        <taxon>Ophiocordycipitaceae</taxon>
        <taxon>Ophiocordyceps</taxon>
    </lineage>
</organism>
<dbReference type="Pfam" id="PF00333">
    <property type="entry name" value="Ribosomal_S5"/>
    <property type="match status" value="1"/>
</dbReference>
<evidence type="ECO:0000256" key="1">
    <source>
        <dbReference type="ARBA" id="ARBA00004173"/>
    </source>
</evidence>
<dbReference type="OrthoDB" id="309483at2759"/>
<keyword evidence="5 8" id="KW-0687">Ribonucleoprotein</keyword>
<dbReference type="FunFam" id="3.30.230.10:FF:000041">
    <property type="entry name" value="37S ribosomal protein S5"/>
    <property type="match status" value="1"/>
</dbReference>
<evidence type="ECO:0000256" key="7">
    <source>
        <dbReference type="ARBA" id="ARBA00039335"/>
    </source>
</evidence>
<evidence type="ECO:0000256" key="6">
    <source>
        <dbReference type="ARBA" id="ARBA00037226"/>
    </source>
</evidence>
<comment type="caution">
    <text evidence="11">The sequence shown here is derived from an EMBL/GenBank/DDBJ whole genome shotgun (WGS) entry which is preliminary data.</text>
</comment>
<dbReference type="PROSITE" id="PS50881">
    <property type="entry name" value="S5_DSRBD"/>
    <property type="match status" value="1"/>
</dbReference>
<keyword evidence="12" id="KW-1185">Reference proteome</keyword>
<evidence type="ECO:0000256" key="4">
    <source>
        <dbReference type="ARBA" id="ARBA00023128"/>
    </source>
</evidence>
<comment type="function">
    <text evidence="6">Component of the mitochondrial ribosome (mitoribosome), a dedicated translation machinery responsible for the synthesis of mitochondrial genome-encoded proteins, including at least some of the essential transmembrane subunits of the mitochondrial respiratory chain. The mitoribosomes are attached to the mitochondrial inner membrane and translation products are cotranslationally integrated into the membrane.</text>
</comment>
<keyword evidence="4" id="KW-0496">Mitochondrion</keyword>
<evidence type="ECO:0000256" key="9">
    <source>
        <dbReference type="RuleBase" id="RU003823"/>
    </source>
</evidence>
<sequence>MSVARPARSLLGRCLASTRTPTTAVQCRPLHSSASRHKRRSRFRNVSAEEMGLLDPVKRAAYRKDMFPEYSAADRAALRSTYTPEQVEAIEAGEKAINPDDLIIQGHLREDAHRPIYVDDFTVLNPKYDIRPEVAMTPKEPKWLSPSEWADNYGAKMIRLTEKRASNQVTRALIRAFKRVKESQGQDLIDLTPQELDDLEDNPELLQKYLVDDGDASDAKVSESDTLTRAQVDQLDKAVDEAWKLEFGRLNGPENDSAMHPTSIELIEDGPSGASRIHSAEAVELGKVPGVEGLYRKAVDEDEGKDDTGRYQAAKRLTGMTLNEILSLTCKTLVTRHVHNQTRLGKVRSTSILAIAGNGNGWLGLGMAKSTEGSLAIEAAELLAIRNMKPIRRYENRTVYGNVKAKVSGTIVELFARPPGFGLRCPSRIFEMCRASGVHDISARMPRSKNPMNSVKATYKALLNQPDPENIAMGRGKKLVDVRKVYYGGSVH</sequence>
<dbReference type="InterPro" id="IPR014721">
    <property type="entry name" value="Ribsml_uS5_D2-typ_fold_subgr"/>
</dbReference>
<accession>A0A8H4PUV2</accession>
<dbReference type="Gene3D" id="3.30.230.10">
    <property type="match status" value="1"/>
</dbReference>
<evidence type="ECO:0000256" key="2">
    <source>
        <dbReference type="ARBA" id="ARBA00008945"/>
    </source>
</evidence>
<evidence type="ECO:0000256" key="8">
    <source>
        <dbReference type="PROSITE-ProRule" id="PRU00268"/>
    </source>
</evidence>
<dbReference type="EMBL" id="JAAVMX010000003">
    <property type="protein sequence ID" value="KAF4510899.1"/>
    <property type="molecule type" value="Genomic_DNA"/>
</dbReference>
<dbReference type="GO" id="GO:0003735">
    <property type="term" value="F:structural constituent of ribosome"/>
    <property type="evidence" value="ECO:0007669"/>
    <property type="project" value="UniProtKB-UniRule"/>
</dbReference>
<dbReference type="SUPFAM" id="SSF54211">
    <property type="entry name" value="Ribosomal protein S5 domain 2-like"/>
    <property type="match status" value="1"/>
</dbReference>
<evidence type="ECO:0000313" key="11">
    <source>
        <dbReference type="EMBL" id="KAF4510899.1"/>
    </source>
</evidence>